<comment type="subcellular location">
    <subcellularLocation>
        <location evidence="9">Cytoplasm</location>
    </subcellularLocation>
</comment>
<comment type="caution">
    <text evidence="12">The sequence shown here is derived from an EMBL/GenBank/DDBJ whole genome shotgun (WGS) entry which is preliminary data.</text>
</comment>
<dbReference type="Pfam" id="PF08541">
    <property type="entry name" value="ACP_syn_III_C"/>
    <property type="match status" value="1"/>
</dbReference>
<gene>
    <name evidence="9" type="primary">fabH</name>
    <name evidence="12" type="ORF">H9882_05225</name>
</gene>
<dbReference type="InterPro" id="IPR004655">
    <property type="entry name" value="FabH"/>
</dbReference>
<feature type="region of interest" description="ACP-binding" evidence="9">
    <location>
        <begin position="242"/>
        <end position="246"/>
    </location>
</feature>
<dbReference type="EMBL" id="JAHLFP010000043">
    <property type="protein sequence ID" value="MBU3806277.1"/>
    <property type="molecule type" value="Genomic_DNA"/>
</dbReference>
<dbReference type="InterPro" id="IPR016039">
    <property type="entry name" value="Thiolase-like"/>
</dbReference>
<evidence type="ECO:0000259" key="10">
    <source>
        <dbReference type="Pfam" id="PF08541"/>
    </source>
</evidence>
<keyword evidence="9" id="KW-0511">Multifunctional enzyme</keyword>
<evidence type="ECO:0000256" key="6">
    <source>
        <dbReference type="ARBA" id="ARBA00023098"/>
    </source>
</evidence>
<feature type="domain" description="Beta-ketoacyl-[acyl-carrier-protein] synthase III N-terminal" evidence="11">
    <location>
        <begin position="108"/>
        <end position="175"/>
    </location>
</feature>
<evidence type="ECO:0000256" key="3">
    <source>
        <dbReference type="ARBA" id="ARBA00022516"/>
    </source>
</evidence>
<dbReference type="AlphaFoldDB" id="A0A948T2B5"/>
<evidence type="ECO:0000256" key="2">
    <source>
        <dbReference type="ARBA" id="ARBA00022490"/>
    </source>
</evidence>
<evidence type="ECO:0000256" key="4">
    <source>
        <dbReference type="ARBA" id="ARBA00022679"/>
    </source>
</evidence>
<feature type="domain" description="Beta-ketoacyl-[acyl-carrier-protein] synthase III C-terminal" evidence="10">
    <location>
        <begin position="225"/>
        <end position="313"/>
    </location>
</feature>
<evidence type="ECO:0000256" key="8">
    <source>
        <dbReference type="ARBA" id="ARBA00023315"/>
    </source>
</evidence>
<evidence type="ECO:0000313" key="13">
    <source>
        <dbReference type="Proteomes" id="UP000713596"/>
    </source>
</evidence>
<feature type="active site" evidence="9">
    <location>
        <position position="271"/>
    </location>
</feature>
<dbReference type="GO" id="GO:0006633">
    <property type="term" value="P:fatty acid biosynthetic process"/>
    <property type="evidence" value="ECO:0007669"/>
    <property type="project" value="UniProtKB-UniRule"/>
</dbReference>
<keyword evidence="6 9" id="KW-0443">Lipid metabolism</keyword>
<evidence type="ECO:0000256" key="9">
    <source>
        <dbReference type="HAMAP-Rule" id="MF_01815"/>
    </source>
</evidence>
<keyword evidence="7 9" id="KW-0275">Fatty acid biosynthesis</keyword>
<sequence length="314" mass="33449">MKGLKIIGMGRSVPSQCITNDQLSTWMDTSDEWISSRTGIRQRYFCTPEESCSTLALEAARSALASAGLSADDLGLIVTATFTADYRTPSVACQVQQGLQMNHPVPCFDLNAACSGFVYALETARCLLAGGNAGRYALVIGAECLSRILNQQDRGTFVLFGDGAAAAVVELSDSPYACVWGAKGEVEQLNAPSLVPEQPGVLSMDGRAVFRFAVDALPRCLQELCQQSGTTLEQLNQIVCHQANSRIIDHVVKKLGANPAQFYKNMDRYGNTSAASIPLALSELWEQGAFPAGSQVACVGFGAGLTWGGCLLTF</sequence>
<dbReference type="Proteomes" id="UP000713596">
    <property type="component" value="Unassembled WGS sequence"/>
</dbReference>
<keyword evidence="4 9" id="KW-0808">Transferase</keyword>
<evidence type="ECO:0000259" key="11">
    <source>
        <dbReference type="Pfam" id="PF08545"/>
    </source>
</evidence>
<feature type="active site" evidence="9">
    <location>
        <position position="114"/>
    </location>
</feature>
<evidence type="ECO:0000313" key="12">
    <source>
        <dbReference type="EMBL" id="MBU3806277.1"/>
    </source>
</evidence>
<accession>A0A948T2B5</accession>
<comment type="domain">
    <text evidence="9">The last Arg residue of the ACP-binding site is essential for the weak association between ACP/AcpP and FabH.</text>
</comment>
<dbReference type="GO" id="GO:0033818">
    <property type="term" value="F:beta-ketoacyl-acyl-carrier-protein synthase III activity"/>
    <property type="evidence" value="ECO:0007669"/>
    <property type="project" value="UniProtKB-UniRule"/>
</dbReference>
<comment type="function">
    <text evidence="9">Catalyzes the condensation reaction of fatty acid synthesis by the addition to an acyl acceptor of two carbons from malonyl-ACP. Catalyzes the first condensation reaction which initiates fatty acid synthesis and may therefore play a role in governing the total rate of fatty acid production. Possesses both acetoacetyl-ACP synthase and acetyl transacylase activities. Its substrate specificity determines the biosynthesis of branched-chain and/or straight-chain of fatty acids.</text>
</comment>
<name>A0A948T2B5_9FIRM</name>
<dbReference type="GO" id="GO:0004315">
    <property type="term" value="F:3-oxoacyl-[acyl-carrier-protein] synthase activity"/>
    <property type="evidence" value="ECO:0007669"/>
    <property type="project" value="InterPro"/>
</dbReference>
<dbReference type="InterPro" id="IPR013747">
    <property type="entry name" value="ACP_syn_III_C"/>
</dbReference>
<comment type="catalytic activity">
    <reaction evidence="9">
        <text>malonyl-[ACP] + acetyl-CoA + H(+) = 3-oxobutanoyl-[ACP] + CO2 + CoA</text>
        <dbReference type="Rhea" id="RHEA:12080"/>
        <dbReference type="Rhea" id="RHEA-COMP:9623"/>
        <dbReference type="Rhea" id="RHEA-COMP:9625"/>
        <dbReference type="ChEBI" id="CHEBI:15378"/>
        <dbReference type="ChEBI" id="CHEBI:16526"/>
        <dbReference type="ChEBI" id="CHEBI:57287"/>
        <dbReference type="ChEBI" id="CHEBI:57288"/>
        <dbReference type="ChEBI" id="CHEBI:78449"/>
        <dbReference type="ChEBI" id="CHEBI:78450"/>
        <dbReference type="EC" id="2.3.1.180"/>
    </reaction>
</comment>
<evidence type="ECO:0000256" key="5">
    <source>
        <dbReference type="ARBA" id="ARBA00022832"/>
    </source>
</evidence>
<dbReference type="GO" id="GO:0005737">
    <property type="term" value="C:cytoplasm"/>
    <property type="evidence" value="ECO:0007669"/>
    <property type="project" value="UniProtKB-SubCell"/>
</dbReference>
<reference evidence="12" key="2">
    <citation type="submission" date="2021-04" db="EMBL/GenBank/DDBJ databases">
        <authorList>
            <person name="Gilroy R."/>
        </authorList>
    </citation>
    <scope>NUCLEOTIDE SEQUENCE</scope>
    <source>
        <strain evidence="12">B5_2728</strain>
    </source>
</reference>
<dbReference type="InterPro" id="IPR013751">
    <property type="entry name" value="ACP_syn_III_N"/>
</dbReference>
<dbReference type="CDD" id="cd00830">
    <property type="entry name" value="KAS_III"/>
    <property type="match status" value="1"/>
</dbReference>
<keyword evidence="5 9" id="KW-0276">Fatty acid metabolism</keyword>
<protein>
    <recommendedName>
        <fullName evidence="9">Beta-ketoacyl-[acyl-carrier-protein] synthase III</fullName>
        <shortName evidence="9">Beta-ketoacyl-ACP synthase III</shortName>
        <shortName evidence="9">KAS III</shortName>
        <ecNumber evidence="9">2.3.1.180</ecNumber>
    </recommendedName>
    <alternativeName>
        <fullName evidence="9">3-oxoacyl-[acyl-carrier-protein] synthase 3</fullName>
    </alternativeName>
    <alternativeName>
        <fullName evidence="9">3-oxoacyl-[acyl-carrier-protein] synthase III</fullName>
    </alternativeName>
</protein>
<keyword evidence="3 9" id="KW-0444">Lipid biosynthesis</keyword>
<comment type="subunit">
    <text evidence="9">Homodimer.</text>
</comment>
<organism evidence="12 13">
    <name type="scientific">Candidatus Allofournierella pullistercoris</name>
    <dbReference type="NCBI Taxonomy" id="2838597"/>
    <lineage>
        <taxon>Bacteria</taxon>
        <taxon>Bacillati</taxon>
        <taxon>Bacillota</taxon>
        <taxon>Clostridia</taxon>
        <taxon>Eubacteriales</taxon>
        <taxon>Oscillospiraceae</taxon>
        <taxon>Allofournierella</taxon>
    </lineage>
</organism>
<comment type="similarity">
    <text evidence="1 9">Belongs to the thiolase-like superfamily. FabH family.</text>
</comment>
<dbReference type="GO" id="GO:0044550">
    <property type="term" value="P:secondary metabolite biosynthetic process"/>
    <property type="evidence" value="ECO:0007669"/>
    <property type="project" value="TreeGrafter"/>
</dbReference>
<dbReference type="NCBIfam" id="TIGR00747">
    <property type="entry name" value="fabH"/>
    <property type="match status" value="1"/>
</dbReference>
<proteinExistence type="inferred from homology"/>
<keyword evidence="2 9" id="KW-0963">Cytoplasm</keyword>
<reference evidence="12" key="1">
    <citation type="journal article" date="2021" name="PeerJ">
        <title>Extensive microbial diversity within the chicken gut microbiome revealed by metagenomics and culture.</title>
        <authorList>
            <person name="Gilroy R."/>
            <person name="Ravi A."/>
            <person name="Getino M."/>
            <person name="Pursley I."/>
            <person name="Horton D.L."/>
            <person name="Alikhan N.F."/>
            <person name="Baker D."/>
            <person name="Gharbi K."/>
            <person name="Hall N."/>
            <person name="Watson M."/>
            <person name="Adriaenssens E.M."/>
            <person name="Foster-Nyarko E."/>
            <person name="Jarju S."/>
            <person name="Secka A."/>
            <person name="Antonio M."/>
            <person name="Oren A."/>
            <person name="Chaudhuri R.R."/>
            <person name="La Ragione R."/>
            <person name="Hildebrand F."/>
            <person name="Pallen M.J."/>
        </authorList>
    </citation>
    <scope>NUCLEOTIDE SEQUENCE</scope>
    <source>
        <strain evidence="12">B5_2728</strain>
    </source>
</reference>
<dbReference type="HAMAP" id="MF_01815">
    <property type="entry name" value="FabH"/>
    <property type="match status" value="1"/>
</dbReference>
<comment type="pathway">
    <text evidence="9">Lipid metabolism; fatty acid biosynthesis.</text>
</comment>
<dbReference type="Pfam" id="PF08545">
    <property type="entry name" value="ACP_syn_III"/>
    <property type="match status" value="1"/>
</dbReference>
<dbReference type="SUPFAM" id="SSF53901">
    <property type="entry name" value="Thiolase-like"/>
    <property type="match status" value="1"/>
</dbReference>
<dbReference type="EC" id="2.3.1.180" evidence="9"/>
<dbReference type="NCBIfam" id="NF006829">
    <property type="entry name" value="PRK09352.1"/>
    <property type="match status" value="1"/>
</dbReference>
<feature type="active site" evidence="9">
    <location>
        <position position="241"/>
    </location>
</feature>
<dbReference type="Gene3D" id="3.40.47.10">
    <property type="match status" value="1"/>
</dbReference>
<evidence type="ECO:0000256" key="1">
    <source>
        <dbReference type="ARBA" id="ARBA00008642"/>
    </source>
</evidence>
<dbReference type="PANTHER" id="PTHR34069">
    <property type="entry name" value="3-OXOACYL-[ACYL-CARRIER-PROTEIN] SYNTHASE 3"/>
    <property type="match status" value="1"/>
</dbReference>
<dbReference type="PANTHER" id="PTHR34069:SF2">
    <property type="entry name" value="BETA-KETOACYL-[ACYL-CARRIER-PROTEIN] SYNTHASE III"/>
    <property type="match status" value="1"/>
</dbReference>
<keyword evidence="8 9" id="KW-0012">Acyltransferase</keyword>
<evidence type="ECO:0000256" key="7">
    <source>
        <dbReference type="ARBA" id="ARBA00023160"/>
    </source>
</evidence>